<evidence type="ECO:0000313" key="2">
    <source>
        <dbReference type="Proteomes" id="UP000661077"/>
    </source>
</evidence>
<dbReference type="EMBL" id="JAEVLS010000003">
    <property type="protein sequence ID" value="MBM0105881.1"/>
    <property type="molecule type" value="Genomic_DNA"/>
</dbReference>
<gene>
    <name evidence="1" type="ORF">JM946_14210</name>
</gene>
<sequence length="134" mass="15349">MDSWVELFGAVTALLTALSQKKQADEAHVEQTLQALNSAYYATEGYFAALQEGGLPSQERQFQVAQSWDNASHMVRRYDQNLASRLSLKSRFWREGAAWTEEQREQANIGLAAVRRDGRLLLMPKFRRSKKKSR</sequence>
<proteinExistence type="predicted"/>
<organism evidence="1 2">
    <name type="scientific">Steroidobacter gossypii</name>
    <dbReference type="NCBI Taxonomy" id="2805490"/>
    <lineage>
        <taxon>Bacteria</taxon>
        <taxon>Pseudomonadati</taxon>
        <taxon>Pseudomonadota</taxon>
        <taxon>Gammaproteobacteria</taxon>
        <taxon>Steroidobacterales</taxon>
        <taxon>Steroidobacteraceae</taxon>
        <taxon>Steroidobacter</taxon>
    </lineage>
</organism>
<dbReference type="RefSeq" id="WP_203167959.1">
    <property type="nucleotide sequence ID" value="NZ_JAEVLS010000003.1"/>
</dbReference>
<dbReference type="Proteomes" id="UP000661077">
    <property type="component" value="Unassembled WGS sequence"/>
</dbReference>
<accession>A0ABS1WY36</accession>
<reference evidence="1 2" key="1">
    <citation type="journal article" date="2021" name="Int. J. Syst. Evol. Microbiol.">
        <title>Steroidobacter gossypii sp. nov., isolated from soil of cotton cropping field.</title>
        <authorList>
            <person name="Huang R."/>
            <person name="Yang S."/>
            <person name="Zhen C."/>
            <person name="Liu W."/>
        </authorList>
    </citation>
    <scope>NUCLEOTIDE SEQUENCE [LARGE SCALE GENOMIC DNA]</scope>
    <source>
        <strain evidence="1 2">S1-65</strain>
    </source>
</reference>
<evidence type="ECO:0000313" key="1">
    <source>
        <dbReference type="EMBL" id="MBM0105881.1"/>
    </source>
</evidence>
<name>A0ABS1WY36_9GAMM</name>
<comment type="caution">
    <text evidence="1">The sequence shown here is derived from an EMBL/GenBank/DDBJ whole genome shotgun (WGS) entry which is preliminary data.</text>
</comment>
<keyword evidence="2" id="KW-1185">Reference proteome</keyword>
<protein>
    <submittedName>
        <fullName evidence="1">Uncharacterized protein</fullName>
    </submittedName>
</protein>